<organism evidence="2 3">
    <name type="scientific">Phytoactinopolyspora alkaliphila</name>
    <dbReference type="NCBI Taxonomy" id="1783498"/>
    <lineage>
        <taxon>Bacteria</taxon>
        <taxon>Bacillati</taxon>
        <taxon>Actinomycetota</taxon>
        <taxon>Actinomycetes</taxon>
        <taxon>Jiangellales</taxon>
        <taxon>Jiangellaceae</taxon>
        <taxon>Phytoactinopolyspora</taxon>
    </lineage>
</organism>
<dbReference type="AlphaFoldDB" id="A0A6N9YKQ2"/>
<dbReference type="Gene3D" id="1.10.10.10">
    <property type="entry name" value="Winged helix-like DNA-binding domain superfamily/Winged helix DNA-binding domain"/>
    <property type="match status" value="1"/>
</dbReference>
<dbReference type="Proteomes" id="UP000469185">
    <property type="component" value="Unassembled WGS sequence"/>
</dbReference>
<dbReference type="InterPro" id="IPR036388">
    <property type="entry name" value="WH-like_DNA-bd_sf"/>
</dbReference>
<dbReference type="InterPro" id="IPR036390">
    <property type="entry name" value="WH_DNA-bd_sf"/>
</dbReference>
<gene>
    <name evidence="2" type="ORF">G1H11_09530</name>
</gene>
<comment type="caution">
    <text evidence="2">The sequence shown here is derived from an EMBL/GenBank/DDBJ whole genome shotgun (WGS) entry which is preliminary data.</text>
</comment>
<dbReference type="PANTHER" id="PTHR45128">
    <property type="entry name" value="METHYLTRANSFERASE TYPE 11"/>
    <property type="match status" value="1"/>
</dbReference>
<name>A0A6N9YKQ2_9ACTN</name>
<protein>
    <submittedName>
        <fullName evidence="2">Methyltransferase domain-containing protein</fullName>
    </submittedName>
</protein>
<evidence type="ECO:0000313" key="3">
    <source>
        <dbReference type="Proteomes" id="UP000469185"/>
    </source>
</evidence>
<dbReference type="PANTHER" id="PTHR45128:SF1">
    <property type="entry name" value="S-ADENOSYLMETHIONINE-DEPENDENT METHYLTRANSFERASE RV2258C"/>
    <property type="match status" value="1"/>
</dbReference>
<feature type="domain" description="Methyltransferase" evidence="1">
    <location>
        <begin position="181"/>
        <end position="288"/>
    </location>
</feature>
<dbReference type="SUPFAM" id="SSF53335">
    <property type="entry name" value="S-adenosyl-L-methionine-dependent methyltransferases"/>
    <property type="match status" value="1"/>
</dbReference>
<dbReference type="SUPFAM" id="SSF46785">
    <property type="entry name" value="Winged helix' DNA-binding domain"/>
    <property type="match status" value="1"/>
</dbReference>
<keyword evidence="2" id="KW-0489">Methyltransferase</keyword>
<dbReference type="InterPro" id="IPR053173">
    <property type="entry name" value="SAM-binding_MTase"/>
</dbReference>
<accession>A0A6N9YKQ2</accession>
<dbReference type="RefSeq" id="WP_163818315.1">
    <property type="nucleotide sequence ID" value="NZ_JAAGOB010000004.1"/>
</dbReference>
<dbReference type="InterPro" id="IPR025714">
    <property type="entry name" value="Methyltranfer_dom"/>
</dbReference>
<dbReference type="GO" id="GO:0032259">
    <property type="term" value="P:methylation"/>
    <property type="evidence" value="ECO:0007669"/>
    <property type="project" value="UniProtKB-KW"/>
</dbReference>
<dbReference type="EMBL" id="JAAGOB010000004">
    <property type="protein sequence ID" value="NED95554.1"/>
    <property type="molecule type" value="Genomic_DNA"/>
</dbReference>
<sequence>MTVAHPAPSVPEPNALGAPPIKQQAGVLLSHVAGYAGYRAIALGLRSGLVATLAEGPATADELAKRLGLDPFYVAVWCRGAIAYGIGVRAAGDRFALAPEMSTLLLDESSPAYAGALFEIFSQREAFDRFERVLSSGERLWWDECSSDWITAVSRTAMPFYTRLVPGALDRIPGAAQSLAAGTTVADLGSGLGLGLVRLAQHYPQCHVVGIDGDHVSIELAKNRVNQAGVADRVDFLHTPLEDLDSPGEFGVVVTNLTMHECRDIDTVTQRVWQSLEPGGWFCISDFPFPENDDALRTAPGRILQGIQFFEAQIDDQLLPRSAYDDLLTRHDFTEIGHLELTPVHAVTYGRRPAA</sequence>
<dbReference type="CDD" id="cd02440">
    <property type="entry name" value="AdoMet_MTases"/>
    <property type="match status" value="1"/>
</dbReference>
<dbReference type="InterPro" id="IPR029063">
    <property type="entry name" value="SAM-dependent_MTases_sf"/>
</dbReference>
<evidence type="ECO:0000259" key="1">
    <source>
        <dbReference type="Pfam" id="PF13847"/>
    </source>
</evidence>
<reference evidence="2 3" key="1">
    <citation type="submission" date="2020-02" db="EMBL/GenBank/DDBJ databases">
        <authorList>
            <person name="Li X.-J."/>
            <person name="Feng X.-M."/>
        </authorList>
    </citation>
    <scope>NUCLEOTIDE SEQUENCE [LARGE SCALE GENOMIC DNA]</scope>
    <source>
        <strain evidence="2 3">CGMCC 4.7225</strain>
    </source>
</reference>
<evidence type="ECO:0000313" key="2">
    <source>
        <dbReference type="EMBL" id="NED95554.1"/>
    </source>
</evidence>
<proteinExistence type="predicted"/>
<keyword evidence="3" id="KW-1185">Reference proteome</keyword>
<dbReference type="Pfam" id="PF13847">
    <property type="entry name" value="Methyltransf_31"/>
    <property type="match status" value="1"/>
</dbReference>
<dbReference type="Gene3D" id="3.40.50.150">
    <property type="entry name" value="Vaccinia Virus protein VP39"/>
    <property type="match status" value="1"/>
</dbReference>
<dbReference type="GO" id="GO:0008168">
    <property type="term" value="F:methyltransferase activity"/>
    <property type="evidence" value="ECO:0007669"/>
    <property type="project" value="UniProtKB-KW"/>
</dbReference>
<keyword evidence="2" id="KW-0808">Transferase</keyword>